<dbReference type="OrthoDB" id="2375382at2"/>
<dbReference type="NCBIfam" id="NF033545">
    <property type="entry name" value="transpos_IS630"/>
    <property type="match status" value="1"/>
</dbReference>
<dbReference type="Proteomes" id="UP000249590">
    <property type="component" value="Unassembled WGS sequence"/>
</dbReference>
<reference evidence="3 4" key="1">
    <citation type="submission" date="2018-05" db="EMBL/GenBank/DDBJ databases">
        <title>Acuticoccus sediminis sp. nov., isolated from deep-sea sediment of Indian Ocean.</title>
        <authorList>
            <person name="Liu X."/>
            <person name="Lai Q."/>
            <person name="Du Y."/>
            <person name="Sun F."/>
            <person name="Zhang X."/>
            <person name="Wang S."/>
            <person name="Shao Z."/>
        </authorList>
    </citation>
    <scope>NUCLEOTIDE SEQUENCE [LARGE SCALE GENOMIC DNA]</scope>
    <source>
        <strain evidence="3 4">PTG4-2</strain>
    </source>
</reference>
<evidence type="ECO:0000259" key="2">
    <source>
        <dbReference type="Pfam" id="PF13592"/>
    </source>
</evidence>
<dbReference type="SUPFAM" id="SSF46689">
    <property type="entry name" value="Homeodomain-like"/>
    <property type="match status" value="1"/>
</dbReference>
<dbReference type="RefSeq" id="WP_111352751.1">
    <property type="nucleotide sequence ID" value="NZ_QHHQ01000021.1"/>
</dbReference>
<sequence length="170" mass="18510">MARGLAIDDTLSAQELRRLAFRERSVRTAKRMLAIANALSGMSRADAAAAAGMERQALRDAVVRYNAEGLAGLVDRPGPGRKPALTEGELALLAERIFKGPDPEAGGPSRWTLPDLAAFVDERFGKRVTPQSLSRILRREGFSYQKTRPVHPKASAKAREAFAKRGSVTR</sequence>
<feature type="region of interest" description="Disordered" evidence="1">
    <location>
        <begin position="146"/>
        <end position="170"/>
    </location>
</feature>
<protein>
    <submittedName>
        <fullName evidence="3">IS630 family transposase</fullName>
    </submittedName>
</protein>
<dbReference type="Pfam" id="PF13551">
    <property type="entry name" value="HTH_29"/>
    <property type="match status" value="1"/>
</dbReference>
<evidence type="ECO:0000313" key="4">
    <source>
        <dbReference type="Proteomes" id="UP000249590"/>
    </source>
</evidence>
<organism evidence="3 4">
    <name type="scientific">Acuticoccus sediminis</name>
    <dbReference type="NCBI Taxonomy" id="2184697"/>
    <lineage>
        <taxon>Bacteria</taxon>
        <taxon>Pseudomonadati</taxon>
        <taxon>Pseudomonadota</taxon>
        <taxon>Alphaproteobacteria</taxon>
        <taxon>Hyphomicrobiales</taxon>
        <taxon>Amorphaceae</taxon>
        <taxon>Acuticoccus</taxon>
    </lineage>
</organism>
<keyword evidence="4" id="KW-1185">Reference proteome</keyword>
<evidence type="ECO:0000313" key="3">
    <source>
        <dbReference type="EMBL" id="RAH95792.1"/>
    </source>
</evidence>
<dbReference type="Pfam" id="PF13592">
    <property type="entry name" value="HTH_33"/>
    <property type="match status" value="1"/>
</dbReference>
<dbReference type="InterPro" id="IPR009057">
    <property type="entry name" value="Homeodomain-like_sf"/>
</dbReference>
<feature type="domain" description="Winged helix-turn helix" evidence="2">
    <location>
        <begin position="109"/>
        <end position="164"/>
    </location>
</feature>
<dbReference type="InterPro" id="IPR025959">
    <property type="entry name" value="Winged_HTH_dom"/>
</dbReference>
<evidence type="ECO:0000256" key="1">
    <source>
        <dbReference type="SAM" id="MobiDB-lite"/>
    </source>
</evidence>
<dbReference type="EMBL" id="QHHQ01000021">
    <property type="protein sequence ID" value="RAH95792.1"/>
    <property type="molecule type" value="Genomic_DNA"/>
</dbReference>
<dbReference type="InterPro" id="IPR047655">
    <property type="entry name" value="Transpos_IS630-like"/>
</dbReference>
<dbReference type="AlphaFoldDB" id="A0A8B2NJP4"/>
<accession>A0A8B2NJP4</accession>
<comment type="caution">
    <text evidence="3">The sequence shown here is derived from an EMBL/GenBank/DDBJ whole genome shotgun (WGS) entry which is preliminary data.</text>
</comment>
<name>A0A8B2NJP4_9HYPH</name>
<proteinExistence type="predicted"/>
<gene>
    <name evidence="3" type="ORF">DLJ53_33930</name>
</gene>